<feature type="non-terminal residue" evidence="2">
    <location>
        <position position="1"/>
    </location>
</feature>
<gene>
    <name evidence="2" type="ORF">g.58968</name>
</gene>
<dbReference type="EMBL" id="GECU01037811">
    <property type="protein sequence ID" value="JAS69895.1"/>
    <property type="molecule type" value="Transcribed_RNA"/>
</dbReference>
<sequence>EEPEQRNEAIVLPACATTSPNYASSSFKPPPRKKSRTAEEIEIKKKMDAAFTTLQSLQPKKEKHLCDIYGELVAAKLKSMDESTREICMHRIDNVLFEMRMVKGPATSGNTYFMQPSPSSSASVNSSPCPDETLTLYTVPSDSNELHALSGTVVVCSDAENSEHPPNVGLENYFS</sequence>
<evidence type="ECO:0000313" key="2">
    <source>
        <dbReference type="EMBL" id="JAS69895.1"/>
    </source>
</evidence>
<feature type="region of interest" description="Disordered" evidence="1">
    <location>
        <begin position="18"/>
        <end position="39"/>
    </location>
</feature>
<dbReference type="AlphaFoldDB" id="A0A1B6H5C2"/>
<evidence type="ECO:0000256" key="1">
    <source>
        <dbReference type="SAM" id="MobiDB-lite"/>
    </source>
</evidence>
<proteinExistence type="predicted"/>
<reference evidence="2" key="1">
    <citation type="submission" date="2015-11" db="EMBL/GenBank/DDBJ databases">
        <title>De novo transcriptome assembly of four potential Pierce s Disease insect vectors from Arizona vineyards.</title>
        <authorList>
            <person name="Tassone E.E."/>
        </authorList>
    </citation>
    <scope>NUCLEOTIDE SEQUENCE</scope>
</reference>
<evidence type="ECO:0008006" key="3">
    <source>
        <dbReference type="Google" id="ProtNLM"/>
    </source>
</evidence>
<feature type="non-terminal residue" evidence="2">
    <location>
        <position position="175"/>
    </location>
</feature>
<name>A0A1B6H5C2_9HEMI</name>
<protein>
    <recommendedName>
        <fullName evidence="3">BESS domain-containing protein</fullName>
    </recommendedName>
</protein>
<accession>A0A1B6H5C2</accession>
<organism evidence="2">
    <name type="scientific">Homalodisca liturata</name>
    <dbReference type="NCBI Taxonomy" id="320908"/>
    <lineage>
        <taxon>Eukaryota</taxon>
        <taxon>Metazoa</taxon>
        <taxon>Ecdysozoa</taxon>
        <taxon>Arthropoda</taxon>
        <taxon>Hexapoda</taxon>
        <taxon>Insecta</taxon>
        <taxon>Pterygota</taxon>
        <taxon>Neoptera</taxon>
        <taxon>Paraneoptera</taxon>
        <taxon>Hemiptera</taxon>
        <taxon>Auchenorrhyncha</taxon>
        <taxon>Membracoidea</taxon>
        <taxon>Cicadellidae</taxon>
        <taxon>Cicadellinae</taxon>
        <taxon>Proconiini</taxon>
        <taxon>Homalodisca</taxon>
    </lineage>
</organism>